<feature type="transmembrane region" description="Helical" evidence="7">
    <location>
        <begin position="104"/>
        <end position="124"/>
    </location>
</feature>
<gene>
    <name evidence="9" type="ORF">DM868_14725</name>
</gene>
<dbReference type="Gene3D" id="1.10.3720.10">
    <property type="entry name" value="MetI-like"/>
    <property type="match status" value="1"/>
</dbReference>
<sequence>MTDLMKFALRRVGQSVAVVWGIITLVFLLRFLTPIDPATLVAPDDATPALIEQIRQDLGLTDPIIVQYFRYLSEVARGDLGFSYGSGVHVNELIVNALPATLELAFASLIFAVIFSIPLGVLSAKRRGTNTDATTNIISLGGLSTPNFWLGIMLILLVPVQLGVLPTGGRVAPTESLLEWTKHMILPTVALGTYFMALLFRMTRNNVIEELNKEYVRAARAKGLPENIITVRYVLQNSMAPVITVAGLQLGLLIGGSVVVEAVFNWPGLGSLFIQALNTADWPIMQGILIVVGIGYVSINILVDILNAKLNPQVNLS</sequence>
<feature type="transmembrane region" description="Helical" evidence="7">
    <location>
        <begin position="242"/>
        <end position="264"/>
    </location>
</feature>
<evidence type="ECO:0000256" key="6">
    <source>
        <dbReference type="ARBA" id="ARBA00023136"/>
    </source>
</evidence>
<dbReference type="SUPFAM" id="SSF161098">
    <property type="entry name" value="MetI-like"/>
    <property type="match status" value="1"/>
</dbReference>
<keyword evidence="3" id="KW-1003">Cell membrane</keyword>
<evidence type="ECO:0000256" key="7">
    <source>
        <dbReference type="RuleBase" id="RU363032"/>
    </source>
</evidence>
<dbReference type="PANTHER" id="PTHR43163:SF6">
    <property type="entry name" value="DIPEPTIDE TRANSPORT SYSTEM PERMEASE PROTEIN DPPB-RELATED"/>
    <property type="match status" value="1"/>
</dbReference>
<dbReference type="EMBL" id="QKNX01000009">
    <property type="protein sequence ID" value="TKR24479.1"/>
    <property type="molecule type" value="Genomic_DNA"/>
</dbReference>
<protein>
    <submittedName>
        <fullName evidence="9">ABC transporter permease</fullName>
    </submittedName>
</protein>
<evidence type="ECO:0000313" key="9">
    <source>
        <dbReference type="EMBL" id="TKR24479.1"/>
    </source>
</evidence>
<dbReference type="Pfam" id="PF19300">
    <property type="entry name" value="BPD_transp_1_N"/>
    <property type="match status" value="1"/>
</dbReference>
<comment type="caution">
    <text evidence="9">The sequence shown here is derived from an EMBL/GenBank/DDBJ whole genome shotgun (WGS) entry which is preliminary data.</text>
</comment>
<accession>A0A4U5JEQ3</accession>
<dbReference type="InterPro" id="IPR035906">
    <property type="entry name" value="MetI-like_sf"/>
</dbReference>
<feature type="transmembrane region" description="Helical" evidence="7">
    <location>
        <begin position="12"/>
        <end position="32"/>
    </location>
</feature>
<dbReference type="CDD" id="cd06261">
    <property type="entry name" value="TM_PBP2"/>
    <property type="match status" value="1"/>
</dbReference>
<feature type="transmembrane region" description="Helical" evidence="7">
    <location>
        <begin position="284"/>
        <end position="303"/>
    </location>
</feature>
<evidence type="ECO:0000259" key="8">
    <source>
        <dbReference type="PROSITE" id="PS50928"/>
    </source>
</evidence>
<evidence type="ECO:0000256" key="3">
    <source>
        <dbReference type="ARBA" id="ARBA00022475"/>
    </source>
</evidence>
<keyword evidence="10" id="KW-1185">Reference proteome</keyword>
<reference evidence="9 10" key="1">
    <citation type="submission" date="2019-04" db="EMBL/GenBank/DDBJ databases">
        <title>Natronomonas sp. F20-122 a newhaloarchaeon isolated from a saline saltern of Isla Bacuta, Huelva, Spain.</title>
        <authorList>
            <person name="Duran-Viseras A."/>
            <person name="Sanchez-Porro C."/>
            <person name="Ventosa A."/>
        </authorList>
    </citation>
    <scope>NUCLEOTIDE SEQUENCE [LARGE SCALE GENOMIC DNA]</scope>
    <source>
        <strain evidence="9 10">F20-122</strain>
    </source>
</reference>
<organism evidence="9 10">
    <name type="scientific">Natronomonas salsuginis</name>
    <dbReference type="NCBI Taxonomy" id="2217661"/>
    <lineage>
        <taxon>Archaea</taxon>
        <taxon>Methanobacteriati</taxon>
        <taxon>Methanobacteriota</taxon>
        <taxon>Stenosarchaea group</taxon>
        <taxon>Halobacteria</taxon>
        <taxon>Halobacteriales</taxon>
        <taxon>Natronomonadaceae</taxon>
        <taxon>Natronomonas</taxon>
    </lineage>
</organism>
<dbReference type="PANTHER" id="PTHR43163">
    <property type="entry name" value="DIPEPTIDE TRANSPORT SYSTEM PERMEASE PROTEIN DPPB-RELATED"/>
    <property type="match status" value="1"/>
</dbReference>
<keyword evidence="4 7" id="KW-0812">Transmembrane</keyword>
<dbReference type="Proteomes" id="UP000308037">
    <property type="component" value="Unassembled WGS sequence"/>
</dbReference>
<dbReference type="PROSITE" id="PS50928">
    <property type="entry name" value="ABC_TM1"/>
    <property type="match status" value="1"/>
</dbReference>
<name>A0A4U5JEQ3_9EURY</name>
<dbReference type="AlphaFoldDB" id="A0A4U5JEQ3"/>
<keyword evidence="5 7" id="KW-1133">Transmembrane helix</keyword>
<keyword evidence="2 7" id="KW-0813">Transport</keyword>
<proteinExistence type="inferred from homology"/>
<evidence type="ECO:0000256" key="1">
    <source>
        <dbReference type="ARBA" id="ARBA00004651"/>
    </source>
</evidence>
<dbReference type="InterPro" id="IPR000515">
    <property type="entry name" value="MetI-like"/>
</dbReference>
<evidence type="ECO:0000256" key="2">
    <source>
        <dbReference type="ARBA" id="ARBA00022448"/>
    </source>
</evidence>
<feature type="transmembrane region" description="Helical" evidence="7">
    <location>
        <begin position="180"/>
        <end position="200"/>
    </location>
</feature>
<dbReference type="Pfam" id="PF00528">
    <property type="entry name" value="BPD_transp_1"/>
    <property type="match status" value="1"/>
</dbReference>
<feature type="transmembrane region" description="Helical" evidence="7">
    <location>
        <begin position="136"/>
        <end position="160"/>
    </location>
</feature>
<keyword evidence="6 7" id="KW-0472">Membrane</keyword>
<dbReference type="GO" id="GO:0055085">
    <property type="term" value="P:transmembrane transport"/>
    <property type="evidence" value="ECO:0007669"/>
    <property type="project" value="InterPro"/>
</dbReference>
<feature type="domain" description="ABC transmembrane type-1" evidence="8">
    <location>
        <begin position="98"/>
        <end position="307"/>
    </location>
</feature>
<dbReference type="OrthoDB" id="44105at2157"/>
<evidence type="ECO:0000256" key="4">
    <source>
        <dbReference type="ARBA" id="ARBA00022692"/>
    </source>
</evidence>
<dbReference type="GO" id="GO:0005886">
    <property type="term" value="C:plasma membrane"/>
    <property type="evidence" value="ECO:0007669"/>
    <property type="project" value="UniProtKB-SubCell"/>
</dbReference>
<evidence type="ECO:0000313" key="10">
    <source>
        <dbReference type="Proteomes" id="UP000308037"/>
    </source>
</evidence>
<comment type="similarity">
    <text evidence="7">Belongs to the binding-protein-dependent transport system permease family.</text>
</comment>
<dbReference type="InterPro" id="IPR045621">
    <property type="entry name" value="BPD_transp_1_N"/>
</dbReference>
<comment type="subcellular location">
    <subcellularLocation>
        <location evidence="1 7">Cell membrane</location>
        <topology evidence="1 7">Multi-pass membrane protein</topology>
    </subcellularLocation>
</comment>
<evidence type="ECO:0000256" key="5">
    <source>
        <dbReference type="ARBA" id="ARBA00022989"/>
    </source>
</evidence>